<dbReference type="SUPFAM" id="SSF52833">
    <property type="entry name" value="Thioredoxin-like"/>
    <property type="match status" value="4"/>
</dbReference>
<dbReference type="Proteomes" id="UP001292094">
    <property type="component" value="Unassembled WGS sequence"/>
</dbReference>
<evidence type="ECO:0000259" key="9">
    <source>
        <dbReference type="PROSITE" id="PS51352"/>
    </source>
</evidence>
<name>A0AAE1TTC9_9EUCA</name>
<dbReference type="GO" id="GO:0051787">
    <property type="term" value="F:misfolded protein binding"/>
    <property type="evidence" value="ECO:0007669"/>
    <property type="project" value="TreeGrafter"/>
</dbReference>
<evidence type="ECO:0000256" key="5">
    <source>
        <dbReference type="ARBA" id="ARBA00035002"/>
    </source>
</evidence>
<comment type="subcellular location">
    <subcellularLocation>
        <location evidence="1">Endoplasmic reticulum membrane</location>
        <topology evidence="1">Single-pass type IV membrane protein</topology>
    </subcellularLocation>
</comment>
<dbReference type="GO" id="GO:0005789">
    <property type="term" value="C:endoplasmic reticulum membrane"/>
    <property type="evidence" value="ECO:0007669"/>
    <property type="project" value="UniProtKB-SubCell"/>
</dbReference>
<dbReference type="Gene3D" id="1.10.287.110">
    <property type="entry name" value="DnaJ domain"/>
    <property type="match status" value="1"/>
</dbReference>
<evidence type="ECO:0000313" key="11">
    <source>
        <dbReference type="Proteomes" id="UP001292094"/>
    </source>
</evidence>
<dbReference type="GO" id="GO:0036498">
    <property type="term" value="P:IRE1-mediated unfolded protein response"/>
    <property type="evidence" value="ECO:0007669"/>
    <property type="project" value="TreeGrafter"/>
</dbReference>
<dbReference type="PROSITE" id="PS50076">
    <property type="entry name" value="DNAJ_2"/>
    <property type="match status" value="1"/>
</dbReference>
<evidence type="ECO:0000256" key="3">
    <source>
        <dbReference type="ARBA" id="ARBA00020921"/>
    </source>
</evidence>
<dbReference type="Pfam" id="PF00085">
    <property type="entry name" value="Thioredoxin"/>
    <property type="match status" value="4"/>
</dbReference>
<evidence type="ECO:0000259" key="8">
    <source>
        <dbReference type="PROSITE" id="PS50076"/>
    </source>
</evidence>
<evidence type="ECO:0000256" key="6">
    <source>
        <dbReference type="ARBA" id="ARBA00035043"/>
    </source>
</evidence>
<dbReference type="Pfam" id="PF00226">
    <property type="entry name" value="DnaJ"/>
    <property type="match status" value="1"/>
</dbReference>
<feature type="signal peptide" evidence="7">
    <location>
        <begin position="1"/>
        <end position="17"/>
    </location>
</feature>
<dbReference type="InterPro" id="IPR052460">
    <property type="entry name" value="ER_disulfide_reductase"/>
</dbReference>
<dbReference type="PROSITE" id="PS00194">
    <property type="entry name" value="THIOREDOXIN_1"/>
    <property type="match status" value="2"/>
</dbReference>
<feature type="domain" description="Thioredoxin" evidence="9">
    <location>
        <begin position="429"/>
        <end position="544"/>
    </location>
</feature>
<keyword evidence="4" id="KW-0072">Autophagy</keyword>
<reference evidence="10" key="1">
    <citation type="submission" date="2023-11" db="EMBL/GenBank/DDBJ databases">
        <title>Genome assemblies of two species of porcelain crab, Petrolisthes cinctipes and Petrolisthes manimaculis (Anomura: Porcellanidae).</title>
        <authorList>
            <person name="Angst P."/>
        </authorList>
    </citation>
    <scope>NUCLEOTIDE SEQUENCE</scope>
    <source>
        <strain evidence="10">PB745_02</strain>
        <tissue evidence="10">Gill</tissue>
    </source>
</reference>
<dbReference type="InterPro" id="IPR017937">
    <property type="entry name" value="Thioredoxin_CS"/>
</dbReference>
<evidence type="ECO:0000313" key="10">
    <source>
        <dbReference type="EMBL" id="KAK4294529.1"/>
    </source>
</evidence>
<keyword evidence="7" id="KW-0732">Signal</keyword>
<dbReference type="PANTHER" id="PTHR44340:SF1">
    <property type="entry name" value="DNAJ HOMOLOG SUBFAMILY C MEMBER 10"/>
    <property type="match status" value="1"/>
</dbReference>
<organism evidence="10 11">
    <name type="scientific">Petrolisthes manimaculis</name>
    <dbReference type="NCBI Taxonomy" id="1843537"/>
    <lineage>
        <taxon>Eukaryota</taxon>
        <taxon>Metazoa</taxon>
        <taxon>Ecdysozoa</taxon>
        <taxon>Arthropoda</taxon>
        <taxon>Crustacea</taxon>
        <taxon>Multicrustacea</taxon>
        <taxon>Malacostraca</taxon>
        <taxon>Eumalacostraca</taxon>
        <taxon>Eucarida</taxon>
        <taxon>Decapoda</taxon>
        <taxon>Pleocyemata</taxon>
        <taxon>Anomura</taxon>
        <taxon>Galatheoidea</taxon>
        <taxon>Porcellanidae</taxon>
        <taxon>Petrolisthes</taxon>
    </lineage>
</organism>
<dbReference type="CDD" id="cd02961">
    <property type="entry name" value="PDI_a_family"/>
    <property type="match status" value="1"/>
</dbReference>
<gene>
    <name evidence="10" type="ORF">Pmani_032856</name>
</gene>
<evidence type="ECO:0000256" key="7">
    <source>
        <dbReference type="SAM" id="SignalP"/>
    </source>
</evidence>
<dbReference type="PRINTS" id="PR00421">
    <property type="entry name" value="THIOREDOXIN"/>
</dbReference>
<dbReference type="InterPro" id="IPR013766">
    <property type="entry name" value="Thioredoxin_domain"/>
</dbReference>
<comment type="caution">
    <text evidence="10">The sequence shown here is derived from an EMBL/GenBank/DDBJ whole genome shotgun (WGS) entry which is preliminary data.</text>
</comment>
<dbReference type="SMART" id="SM00271">
    <property type="entry name" value="DnaJ"/>
    <property type="match status" value="1"/>
</dbReference>
<evidence type="ECO:0000256" key="4">
    <source>
        <dbReference type="ARBA" id="ARBA00023006"/>
    </source>
</evidence>
<evidence type="ECO:0000256" key="2">
    <source>
        <dbReference type="ARBA" id="ARBA00020920"/>
    </source>
</evidence>
<accession>A0AAE1TTC9</accession>
<dbReference type="GO" id="GO:0006914">
    <property type="term" value="P:autophagy"/>
    <property type="evidence" value="ECO:0007669"/>
    <property type="project" value="UniProtKB-KW"/>
</dbReference>
<dbReference type="Gene3D" id="3.40.30.10">
    <property type="entry name" value="Glutaredoxin"/>
    <property type="match status" value="5"/>
</dbReference>
<evidence type="ECO:0000256" key="1">
    <source>
        <dbReference type="ARBA" id="ARBA00004163"/>
    </source>
</evidence>
<dbReference type="InterPro" id="IPR018253">
    <property type="entry name" value="DnaJ_domain_CS"/>
</dbReference>
<dbReference type="PANTHER" id="PTHR44340">
    <property type="entry name" value="DNAJ HOMOLOG SUBFAMILY C MEMBER 10"/>
    <property type="match status" value="1"/>
</dbReference>
<feature type="domain" description="Thioredoxin" evidence="9">
    <location>
        <begin position="616"/>
        <end position="785"/>
    </location>
</feature>
<dbReference type="EMBL" id="JAWZYT010004268">
    <property type="protein sequence ID" value="KAK4294529.1"/>
    <property type="molecule type" value="Genomic_DNA"/>
</dbReference>
<dbReference type="PRINTS" id="PR00625">
    <property type="entry name" value="JDOMAIN"/>
</dbReference>
<feature type="domain" description="Thioredoxin" evidence="9">
    <location>
        <begin position="98"/>
        <end position="237"/>
    </location>
</feature>
<dbReference type="GO" id="GO:0016671">
    <property type="term" value="F:oxidoreductase activity, acting on a sulfur group of donors, disulfide as acceptor"/>
    <property type="evidence" value="ECO:0007669"/>
    <property type="project" value="TreeGrafter"/>
</dbReference>
<dbReference type="PROSITE" id="PS00636">
    <property type="entry name" value="DNAJ_1"/>
    <property type="match status" value="1"/>
</dbReference>
<dbReference type="InterPro" id="IPR001623">
    <property type="entry name" value="DnaJ_domain"/>
</dbReference>
<dbReference type="GO" id="GO:0005788">
    <property type="term" value="C:endoplasmic reticulum lumen"/>
    <property type="evidence" value="ECO:0007669"/>
    <property type="project" value="TreeGrafter"/>
</dbReference>
<sequence length="785" mass="89638">MLLRILFFGLLCSVVLAEDFYELLGATKSASQKEIRKAFKEKALIHHPDKNTDDPNAHEKFVKISRAYEVLKDEELRKKYDLHGEAGLDDSSSGHQYHSWSYYHDNFGIYDDDPEIITLNTADFELSVTGSSDVWFINFYHPMCSHCHTLAPVWRRVARELAGVVRIGAVNCDDDYQLCSSQGIRSYPTLISYPGRHRYTQEKTHEVLVNYALHQVSSRPFRLTPTHLKQWEEGGQGGDKPCLLLLHSDSYQSEELWATRIKLGAILDGLAAVAYVECHRNPTICLTLDSDSGVQYFTEAKQIKSKPGTEMEGWEAQEIATQVMKLLPEMQLLDEEAYQNIRQLLDSERIRTSWLVQFRGQSDDDNFEIRKLPALLHSINLGRVECSTMQRQCDDLYIAKTPSFVLFKPGGGYEVHLGRLQAQDIAVFAREATSAPHFRILTPQEFPRVLAENSGQGSTWFVDFYAPWCPPCIKLLPEFRKASRLVDPPVNFGSIDCTLHQDLCSRFNIRQYPTTVLYNQSVPHEYMGFHTATEIVDFVKDTLNPVVVTLDSASFHQIVAKKPYGETLVVDYFANWCGPCREMAPEYRRFARTMTSVKGVKVASLDCAVHSEVCRQQGINSYPSVMLYPAGGHGTEKKIKFNGWSRDAASFRQWTYSFLPSQVAELDADSFSRILTAHDESWLVDFYAPWCGHCQVFAPDFEDVTLDLEGTVKTAKLNCERHRGACQRAGVRAYPTVLFYRPTNYPRQPSEGTSLPELDRHDIVERVKNWLGVRHKENIRLRDEF</sequence>
<dbReference type="InterPro" id="IPR036869">
    <property type="entry name" value="J_dom_sf"/>
</dbReference>
<dbReference type="GO" id="GO:0015035">
    <property type="term" value="F:protein-disulfide reductase activity"/>
    <property type="evidence" value="ECO:0007669"/>
    <property type="project" value="TreeGrafter"/>
</dbReference>
<proteinExistence type="predicted"/>
<protein>
    <recommendedName>
        <fullName evidence="2">DnaJ homolog subfamily C member 10</fullName>
    </recommendedName>
    <alternativeName>
        <fullName evidence="3">DnaJ homolog subfamily C member 16</fullName>
    </alternativeName>
    <alternativeName>
        <fullName evidence="6">Endoplasmic reticulum DNA J domain-containing protein 8</fullName>
    </alternativeName>
</protein>
<dbReference type="InterPro" id="IPR036249">
    <property type="entry name" value="Thioredoxin-like_sf"/>
</dbReference>
<dbReference type="SUPFAM" id="SSF46565">
    <property type="entry name" value="Chaperone J-domain"/>
    <property type="match status" value="1"/>
</dbReference>
<dbReference type="PROSITE" id="PS51352">
    <property type="entry name" value="THIOREDOXIN_2"/>
    <property type="match status" value="3"/>
</dbReference>
<feature type="domain" description="J" evidence="8">
    <location>
        <begin position="19"/>
        <end position="84"/>
    </location>
</feature>
<dbReference type="AlphaFoldDB" id="A0AAE1TTC9"/>
<dbReference type="CDD" id="cd06257">
    <property type="entry name" value="DnaJ"/>
    <property type="match status" value="1"/>
</dbReference>
<feature type="chain" id="PRO_5042269713" description="DnaJ homolog subfamily C member 10" evidence="7">
    <location>
        <begin position="18"/>
        <end position="785"/>
    </location>
</feature>
<keyword evidence="11" id="KW-1185">Reference proteome</keyword>
<dbReference type="FunFam" id="1.10.287.110:FF:000029">
    <property type="entry name" value="DnaJ homolog subfamily C member 10"/>
    <property type="match status" value="1"/>
</dbReference>
<comment type="function">
    <text evidence="5">Plays an important role in regulating the size of autophagosomes during the formation process.</text>
</comment>